<proteinExistence type="predicted"/>
<keyword evidence="2" id="KW-1185">Reference proteome</keyword>
<dbReference type="EMBL" id="JARJFB010000129">
    <property type="protein sequence ID" value="MEA0971405.1"/>
    <property type="molecule type" value="Genomic_DNA"/>
</dbReference>
<sequence>MTDLQKIARRILRMIEAGETNQDVFVRDSGTLAELVLSIEEITTKRFK</sequence>
<evidence type="ECO:0000313" key="2">
    <source>
        <dbReference type="Proteomes" id="UP001291687"/>
    </source>
</evidence>
<comment type="caution">
    <text evidence="1">The sequence shown here is derived from an EMBL/GenBank/DDBJ whole genome shotgun (WGS) entry which is preliminary data.</text>
</comment>
<dbReference type="RefSeq" id="WP_322777306.1">
    <property type="nucleotide sequence ID" value="NZ_JARJFB010000129.1"/>
</dbReference>
<gene>
    <name evidence="1" type="ORF">Megvenef_01383</name>
</gene>
<dbReference type="Proteomes" id="UP001291687">
    <property type="component" value="Unassembled WGS sequence"/>
</dbReference>
<protein>
    <recommendedName>
        <fullName evidence="3">Phage protein</fullName>
    </recommendedName>
</protein>
<organism evidence="1 2">
    <name type="scientific">Candidatus Megaera venefica</name>
    <dbReference type="NCBI Taxonomy" id="2055910"/>
    <lineage>
        <taxon>Bacteria</taxon>
        <taxon>Pseudomonadati</taxon>
        <taxon>Pseudomonadota</taxon>
        <taxon>Alphaproteobacteria</taxon>
        <taxon>Rickettsiales</taxon>
        <taxon>Rickettsiaceae</taxon>
        <taxon>Candidatus Megaera</taxon>
    </lineage>
</organism>
<name>A0ABU5NE31_9RICK</name>
<reference evidence="1 2" key="1">
    <citation type="submission" date="2023-03" db="EMBL/GenBank/DDBJ databases">
        <title>Host association and intracellularity evolved multiple times independently in the Rickettsiales.</title>
        <authorList>
            <person name="Castelli M."/>
            <person name="Nardi T."/>
            <person name="Gammuto L."/>
            <person name="Bellinzona G."/>
            <person name="Sabaneyeva E."/>
            <person name="Potekhin A."/>
            <person name="Serra V."/>
            <person name="Petroni G."/>
            <person name="Sassera D."/>
        </authorList>
    </citation>
    <scope>NUCLEOTIDE SEQUENCE [LARGE SCALE GENOMIC DNA]</scope>
    <source>
        <strain evidence="1 2">Sr 2-6</strain>
    </source>
</reference>
<accession>A0ABU5NE31</accession>
<evidence type="ECO:0008006" key="3">
    <source>
        <dbReference type="Google" id="ProtNLM"/>
    </source>
</evidence>
<evidence type="ECO:0000313" key="1">
    <source>
        <dbReference type="EMBL" id="MEA0971405.1"/>
    </source>
</evidence>